<keyword evidence="3" id="KW-0812">Transmembrane</keyword>
<evidence type="ECO:0000256" key="2">
    <source>
        <dbReference type="SAM" id="MobiDB-lite"/>
    </source>
</evidence>
<evidence type="ECO:0000256" key="1">
    <source>
        <dbReference type="PROSITE-ProRule" id="PRU00285"/>
    </source>
</evidence>
<accession>A0A6N2LS29</accession>
<feature type="domain" description="SHSP" evidence="4">
    <location>
        <begin position="29"/>
        <end position="132"/>
    </location>
</feature>
<feature type="region of interest" description="Disordered" evidence="2">
    <location>
        <begin position="200"/>
        <end position="242"/>
    </location>
</feature>
<feature type="region of interest" description="Disordered" evidence="2">
    <location>
        <begin position="122"/>
        <end position="161"/>
    </location>
</feature>
<proteinExistence type="inferred from homology"/>
<feature type="transmembrane region" description="Helical" evidence="3">
    <location>
        <begin position="262"/>
        <end position="279"/>
    </location>
</feature>
<keyword evidence="3" id="KW-1133">Transmembrane helix</keyword>
<reference evidence="5" key="1">
    <citation type="submission" date="2019-03" db="EMBL/GenBank/DDBJ databases">
        <authorList>
            <person name="Mank J."/>
            <person name="Almeida P."/>
        </authorList>
    </citation>
    <scope>NUCLEOTIDE SEQUENCE</scope>
    <source>
        <strain evidence="5">78183</strain>
    </source>
</reference>
<dbReference type="AlphaFoldDB" id="A0A6N2LS29"/>
<dbReference type="CDD" id="cd00298">
    <property type="entry name" value="ACD_sHsps_p23-like"/>
    <property type="match status" value="1"/>
</dbReference>
<dbReference type="EMBL" id="CAADRP010001596">
    <property type="protein sequence ID" value="VFU43076.1"/>
    <property type="molecule type" value="Genomic_DNA"/>
</dbReference>
<dbReference type="InterPro" id="IPR008978">
    <property type="entry name" value="HSP20-like_chaperone"/>
</dbReference>
<protein>
    <recommendedName>
        <fullName evidence="4">SHSP domain-containing protein</fullName>
    </recommendedName>
</protein>
<sequence>MFLPCQRLTGHSQISILRELQGVKCQGAQSRSLFTPKTERIEEDEALTLLVHLRGFAEKHIECRIIAPSHYIRVCSDPALKNWHFDTLFEDIPEKFNLYEAKTKFVDGILTIRVPKVIPAQASNGASEAPTRQESSTSKLGPEMSGDATARPQPADKEITETKDVEGREIMGEWMSQKGQDQIPSKANLPLAFTRKLELDDQSTIGQVGDQTEKEKSGESDDQEREGEVKDTENAGSSSGTSVNRNVTRVVTEKRCIVDKCTILSVILAVGAYIVYTIYGQSRKKNQ</sequence>
<dbReference type="InterPro" id="IPR002068">
    <property type="entry name" value="A-crystallin/Hsp20_dom"/>
</dbReference>
<dbReference type="Gene3D" id="2.60.40.790">
    <property type="match status" value="1"/>
</dbReference>
<keyword evidence="3" id="KW-0472">Membrane</keyword>
<evidence type="ECO:0000259" key="4">
    <source>
        <dbReference type="PROSITE" id="PS01031"/>
    </source>
</evidence>
<gene>
    <name evidence="5" type="ORF">SVIM_LOCUS262338</name>
</gene>
<name>A0A6N2LS29_SALVM</name>
<evidence type="ECO:0000313" key="5">
    <source>
        <dbReference type="EMBL" id="VFU43076.1"/>
    </source>
</evidence>
<organism evidence="5">
    <name type="scientific">Salix viminalis</name>
    <name type="common">Common osier</name>
    <name type="synonym">Basket willow</name>
    <dbReference type="NCBI Taxonomy" id="40686"/>
    <lineage>
        <taxon>Eukaryota</taxon>
        <taxon>Viridiplantae</taxon>
        <taxon>Streptophyta</taxon>
        <taxon>Embryophyta</taxon>
        <taxon>Tracheophyta</taxon>
        <taxon>Spermatophyta</taxon>
        <taxon>Magnoliopsida</taxon>
        <taxon>eudicotyledons</taxon>
        <taxon>Gunneridae</taxon>
        <taxon>Pentapetalae</taxon>
        <taxon>rosids</taxon>
        <taxon>fabids</taxon>
        <taxon>Malpighiales</taxon>
        <taxon>Salicaceae</taxon>
        <taxon>Saliceae</taxon>
        <taxon>Salix</taxon>
    </lineage>
</organism>
<dbReference type="SUPFAM" id="SSF49764">
    <property type="entry name" value="HSP20-like chaperones"/>
    <property type="match status" value="1"/>
</dbReference>
<feature type="compositionally biased region" description="Polar residues" evidence="2">
    <location>
        <begin position="122"/>
        <end position="139"/>
    </location>
</feature>
<comment type="similarity">
    <text evidence="1">Belongs to the small heat shock protein (HSP20) family.</text>
</comment>
<evidence type="ECO:0000256" key="3">
    <source>
        <dbReference type="SAM" id="Phobius"/>
    </source>
</evidence>
<dbReference type="PROSITE" id="PS01031">
    <property type="entry name" value="SHSP"/>
    <property type="match status" value="1"/>
</dbReference>